<dbReference type="InterPro" id="IPR001227">
    <property type="entry name" value="Ac_transferase_dom_sf"/>
</dbReference>
<dbReference type="HOGENOM" id="CLU_000022_31_0_1"/>
<dbReference type="InterPro" id="IPR010520">
    <property type="entry name" value="FrsA-like"/>
</dbReference>
<dbReference type="PROSITE" id="PS52019">
    <property type="entry name" value="PKS_MFAS_DH"/>
    <property type="match status" value="1"/>
</dbReference>
<dbReference type="InterPro" id="IPR016039">
    <property type="entry name" value="Thiolase-like"/>
</dbReference>
<name>G9NGU6_HYPAI</name>
<dbReference type="InterPro" id="IPR020843">
    <property type="entry name" value="ER"/>
</dbReference>
<dbReference type="Pfam" id="PF06500">
    <property type="entry name" value="FrsA-like"/>
    <property type="match status" value="1"/>
</dbReference>
<sequence>MRLYESGSDGDAAHHSAYDEKSIAVVGLSCRFPGDATNSEQFWELLCEGRSAISHIPRDRWNSDGFYCASKGRQNTSITTQAHFLKEDVSVFDAKFFSITQQEATSMDPQQRLLLEVSYEAFENAGIPLEKLAKSKTGCFISAFTHDWREMQFQDPDFAPMYSVSGLGTEVLANRISWFYDLKGPSMTIETACSGSLVGLHVACQSLRSGDCDTALVGGANLFLSPNMFNALSNQGFLSPDGLCKAFDASADGYGRGEGFAALVLKPVEKAIRDGDTIRAIIRGSATNQDGKTRSMTMPNGEAQEELIREAYRFAGLDFKDTSYFEAHGTGTSAGDFAELNAIANTITHERDKPLWVGSVKTNIGHLESVAGLAGIIKSIQILEHGLIPPSLHFHNPNPRIPFKEWRISVPTKEIPWPEEGIRRISVNSFGFGGSNAHIILDDAYHYLTAREALSLSSSRPQIPEGHKMPYMMILSSSDQNGLNRQRQALFKYLKDHAKMRNESGQAFLRDLAFSLSERRSRLPWKTVFTASTVPELTQALEAPTSLEVRSNIEPRLAFVFTGQGAQWARMGIELLQYRIFRESVESAERYLRKIGCPWSVMEELQREDAVSNINQPLYSQTICTVLQVAIIQLLTSWNIAPHSVVGHSSGEIAAAFAIGAISREDAWKVAYWRGKLSSELLKSSPDLTGSMMAVGASAEQAQKWLDELTEGKCVVACINSPSSVTISGDEAGIDELAARLKEREIFARKLKVDTAYHSHHMLAVKDPYTKALANMETRQGPPDGPQMFTSVTGHIISAGELGPSHWVTNLTSPVLFSDAVRELLRPKSHEDQSHGCSVDIMVEIGPHSALQGPIRQILSGFGAHNTEYRSVMSRGKNAVDTILTAVCDLVSHNVPADILAINTCSDDSTISFNSSPALIVDLPSYTWNKTKSYWNESRLTRQIKQRSSPRLSLIGAPLPSFAQLEQQWRGFVRIAEEPWLRDHKIQGSIRYPTASYIAMALEAANQVADQGRTVNRYKLRDINIRNSITIDEGSQTEFITRLRASTPDAESLSEGWLEFSITSSGPDDSLQILCSGLLAIEYGDSTDAAVDAESTHEEQAMRDLYLMAEEECQVSQDVETFYKDFQSIGLEYGPSFQSLKDIRYDTHGKSYCTIEIVDNGSIPAVLPAARPHVIHTTTLHGAIQAAVASFKGDDGNIKGYLAESFVEEIVVEADIPFKSGVRFKGCARLLQQNSSEAISDIFMLDDKTGQRVISIKGLRFVVDAVSRTQRNGDPMSLRASPFTCKMHWIPAFDLLSPGKKQETIDQIDKPNDEEVVATMAQIKPNLAILELGADYTSPFLASAGGIPDTVNYTYTCPNVIGLQEVKDSSHAFLIPSQLKVLDIDLDIRKQGFEPSSYDIIIGCNVFSNAKSLQRTMANLKSLLKDGGKICLAELTNPGPTVLPVLGGIYEWWKKRDDGSSRPLKLDSIQSVFNDHHFGIDFISSDFDASPLHQTSVVFASATRPRDEVTILQAANCSKVAQELASKVSQLLQNDGISSRVCAWGSDDIDYKGKRFIALVEFELPFLENLMQRDFEVLQRLATETASLQWVTALPDPERSSSLGFARVVRNEIPAIRFQTLQLDTGCVTMLDRAAALIYQVESSTTTENEFREVDGVLRVPRVIENRELNERLSQKSPDLSTVELIPLGSTTGSQKLFIRNDGVSEPPYFEVDELRNNDLDKDEIEIGIKASALSRRDVIHQIGPASDAALDLEASGIVLRVGEQVTQFQAGDFVFAIVPGTHRTVLRANASMCQRIPTGINFEDAACLSLANCTAYHALVNIACIREGQSILIHDAASNVGQAAVQLAKHKGLDVFATTRSASEREVLKDVYSIANDCIFSLRDSKFSNGILRMTNGTGVDYVLNSSVGDQLQETWNCLASCGTFLEISTKNTSRSTLREMRPPLKDYIFASVNMGHIQSQRPEIMAGILRNTFELMEQGIVKPTVPVTVYPVSQIERAMHFMKSTENENLESIALSFSADDLIPVLCKPKNTSLKLSGDSTYLIVGGLGDLGRSLARFLVESGARHICFISRSGAVQDVQKQLVTDLASSGVGVQVYKCDIASFSALKDTLALCSQEMPPISGVIHSALVLRDAILHNMTYTQWVEAVGPKLQGSRNLNELLPRNLDFFVALGSFISVIGGRSQSNYAFGGAYQDGLADFRRSLGLRAVTINLGVVKDIGIIARNGAVGAARDWAEAFGLDEYELHTLVEHAISGQQQIESSYSIPAQIITGIPTIGMVKEAGIPRPYYFDDPKFSILASMGAKQTPLIAKNEDILPSSLSLGEQLKGVTSIADASKLVLDALVAEVAKLMQVDTGEIDTNKALYSHGVDSLIAVDMAHWIKKEIGADVVLSDITATIPITSFAKDITAKKFFNFEYLRVLGTSPFQGAEVGECLEAAHKIRSNDPESWYRAWSEAALKSEEIAETALRTGDREAARWAFLRSSNYRRASEFLLHHKPEDTRLSSTISLSISNFRKACQLFDDPVHFLEIPYENGATLPAYLFMPTSSSKLPRTPVVISTGGFDSTQEELYYFTASGARTRGYATLSFEGPGQGIVVRRDKLHLRPDWEFVVGHVLDHLERIVGEHPEWNLDLSRVAIAGASMGGYFALRGALDPRISACISIDGFYDLSVLTRARVSGPLMTAIEEQYIPDNIFNTLLWIVLALDFQKQWELGHARLATGIPSPVAAMRTWKNYSMALPDGGTRLSQIKCPVLVTGSRDTMYIPVEAGPQRIYNELTSISSSNGKKHELWIPSSPGQGSLQAKVAALAALHTKTFGWLDDVFEIQRESITVHD</sequence>
<dbReference type="Pfam" id="PF23114">
    <property type="entry name" value="NAD-bd_HRPKS_sdrA"/>
    <property type="match status" value="1"/>
</dbReference>
<dbReference type="Gene3D" id="3.40.47.10">
    <property type="match status" value="1"/>
</dbReference>
<dbReference type="SMART" id="SM00829">
    <property type="entry name" value="PKS_ER"/>
    <property type="match status" value="1"/>
</dbReference>
<dbReference type="SMART" id="SM00822">
    <property type="entry name" value="PKS_KR"/>
    <property type="match status" value="1"/>
</dbReference>
<dbReference type="eggNOG" id="KOG1202">
    <property type="taxonomic scope" value="Eukaryota"/>
</dbReference>
<dbReference type="Pfam" id="PF00698">
    <property type="entry name" value="Acyl_transf_1"/>
    <property type="match status" value="1"/>
</dbReference>
<dbReference type="InterPro" id="IPR056501">
    <property type="entry name" value="NAD-bd_HRPKS_sdrA"/>
</dbReference>
<dbReference type="InterPro" id="IPR036291">
    <property type="entry name" value="NAD(P)-bd_dom_sf"/>
</dbReference>
<feature type="domain" description="Carrier" evidence="8">
    <location>
        <begin position="2336"/>
        <end position="2413"/>
    </location>
</feature>
<dbReference type="InterPro" id="IPR029058">
    <property type="entry name" value="AB_hydrolase_fold"/>
</dbReference>
<comment type="caution">
    <text evidence="7">Lacks conserved residue(s) required for the propagation of feature annotation.</text>
</comment>
<dbReference type="Gene3D" id="1.20.1440.110">
    <property type="entry name" value="acylaminoacyl peptidase"/>
    <property type="match status" value="1"/>
</dbReference>
<dbReference type="Pfam" id="PF23297">
    <property type="entry name" value="ACP_SdgA_C"/>
    <property type="match status" value="1"/>
</dbReference>
<keyword evidence="12" id="KW-1185">Reference proteome</keyword>
<keyword evidence="1" id="KW-0596">Phosphopantetheine</keyword>
<dbReference type="CDD" id="cd00833">
    <property type="entry name" value="PKS"/>
    <property type="match status" value="1"/>
</dbReference>
<keyword evidence="6" id="KW-0511">Multifunctional enzyme</keyword>
<dbReference type="InterPro" id="IPR049900">
    <property type="entry name" value="PKS_mFAS_DH"/>
</dbReference>
<dbReference type="Gene3D" id="3.40.50.1820">
    <property type="entry name" value="alpha/beta hydrolase"/>
    <property type="match status" value="1"/>
</dbReference>
<dbReference type="Proteomes" id="UP000005426">
    <property type="component" value="Unassembled WGS sequence"/>
</dbReference>
<gene>
    <name evidence="11" type="ORF">TRIATDRAFT_289254</name>
</gene>
<dbReference type="Pfam" id="PF08659">
    <property type="entry name" value="KR"/>
    <property type="match status" value="1"/>
</dbReference>
<dbReference type="GO" id="GO:0008168">
    <property type="term" value="F:methyltransferase activity"/>
    <property type="evidence" value="ECO:0007669"/>
    <property type="project" value="UniProtKB-KW"/>
</dbReference>
<dbReference type="SUPFAM" id="SSF55048">
    <property type="entry name" value="Probable ACP-binding domain of malonyl-CoA ACP transacylase"/>
    <property type="match status" value="1"/>
</dbReference>
<dbReference type="SMART" id="SM00826">
    <property type="entry name" value="PKS_DH"/>
    <property type="match status" value="1"/>
</dbReference>
<reference evidence="11 12" key="1">
    <citation type="journal article" date="2011" name="Genome Biol.">
        <title>Comparative genome sequence analysis underscores mycoparasitism as the ancestral life style of Trichoderma.</title>
        <authorList>
            <person name="Kubicek C.P."/>
            <person name="Herrera-Estrella A."/>
            <person name="Seidl-Seiboth V."/>
            <person name="Martinez D.A."/>
            <person name="Druzhinina I.S."/>
            <person name="Thon M."/>
            <person name="Zeilinger S."/>
            <person name="Casas-Flores S."/>
            <person name="Horwitz B.A."/>
            <person name="Mukherjee P.K."/>
            <person name="Mukherjee M."/>
            <person name="Kredics L."/>
            <person name="Alcaraz L.D."/>
            <person name="Aerts A."/>
            <person name="Antal Z."/>
            <person name="Atanasova L."/>
            <person name="Cervantes-Badillo M.G."/>
            <person name="Challacombe J."/>
            <person name="Chertkov O."/>
            <person name="McCluskey K."/>
            <person name="Coulpier F."/>
            <person name="Deshpande N."/>
            <person name="von Doehren H."/>
            <person name="Ebbole D.J."/>
            <person name="Esquivel-Naranjo E.U."/>
            <person name="Fekete E."/>
            <person name="Flipphi M."/>
            <person name="Glaser F."/>
            <person name="Gomez-Rodriguez E.Y."/>
            <person name="Gruber S."/>
            <person name="Han C."/>
            <person name="Henrissat B."/>
            <person name="Hermosa R."/>
            <person name="Hernandez-Onate M."/>
            <person name="Karaffa L."/>
            <person name="Kosti I."/>
            <person name="Le Crom S."/>
            <person name="Lindquist E."/>
            <person name="Lucas S."/>
            <person name="Luebeck M."/>
            <person name="Luebeck P.S."/>
            <person name="Margeot A."/>
            <person name="Metz B."/>
            <person name="Misra M."/>
            <person name="Nevalainen H."/>
            <person name="Omann M."/>
            <person name="Packer N."/>
            <person name="Perrone G."/>
            <person name="Uresti-Rivera E.E."/>
            <person name="Salamov A."/>
            <person name="Schmoll M."/>
            <person name="Seiboth B."/>
            <person name="Shapiro H."/>
            <person name="Sukno S."/>
            <person name="Tamayo-Ramos J.A."/>
            <person name="Tisch D."/>
            <person name="Wiest A."/>
            <person name="Wilkinson H.H."/>
            <person name="Zhang M."/>
            <person name="Coutinho P.M."/>
            <person name="Kenerley C.M."/>
            <person name="Monte E."/>
            <person name="Baker S.E."/>
            <person name="Grigoriev I.V."/>
        </authorList>
    </citation>
    <scope>NUCLEOTIDE SEQUENCE [LARGE SCALE GENOMIC DNA]</scope>
    <source>
        <strain evidence="12">ATCC 20476 / IMI 206040</strain>
    </source>
</reference>
<evidence type="ECO:0000259" key="10">
    <source>
        <dbReference type="PROSITE" id="PS52019"/>
    </source>
</evidence>
<keyword evidence="5" id="KW-0560">Oxidoreductase</keyword>
<dbReference type="PANTHER" id="PTHR43775">
    <property type="entry name" value="FATTY ACID SYNTHASE"/>
    <property type="match status" value="1"/>
</dbReference>
<dbReference type="EMBL" id="ABDG02000015">
    <property type="protein sequence ID" value="EHK49845.1"/>
    <property type="molecule type" value="Genomic_DNA"/>
</dbReference>
<dbReference type="OrthoDB" id="329835at2759"/>
<protein>
    <submittedName>
        <fullName evidence="11">Polyketide synthase</fullName>
    </submittedName>
</protein>
<dbReference type="Gene3D" id="1.10.1200.10">
    <property type="entry name" value="ACP-like"/>
    <property type="match status" value="1"/>
</dbReference>
<dbReference type="GO" id="GO:0031177">
    <property type="term" value="F:phosphopantetheine binding"/>
    <property type="evidence" value="ECO:0007669"/>
    <property type="project" value="InterPro"/>
</dbReference>
<dbReference type="Gene3D" id="3.10.129.110">
    <property type="entry name" value="Polyketide synthase dehydratase"/>
    <property type="match status" value="1"/>
</dbReference>
<dbReference type="InterPro" id="IPR020806">
    <property type="entry name" value="PKS_PP-bd"/>
</dbReference>
<dbReference type="InterPro" id="IPR009081">
    <property type="entry name" value="PP-bd_ACP"/>
</dbReference>
<dbReference type="Pfam" id="PF02801">
    <property type="entry name" value="Ketoacyl-synt_C"/>
    <property type="match status" value="1"/>
</dbReference>
<evidence type="ECO:0000256" key="1">
    <source>
        <dbReference type="ARBA" id="ARBA00022450"/>
    </source>
</evidence>
<evidence type="ECO:0000256" key="6">
    <source>
        <dbReference type="ARBA" id="ARBA00023268"/>
    </source>
</evidence>
<dbReference type="InterPro" id="IPR014043">
    <property type="entry name" value="Acyl_transferase_dom"/>
</dbReference>
<dbReference type="InterPro" id="IPR020807">
    <property type="entry name" value="PKS_DH"/>
</dbReference>
<dbReference type="FunFam" id="3.40.47.10:FF:000019">
    <property type="entry name" value="Polyketide synthase type I"/>
    <property type="match status" value="1"/>
</dbReference>
<evidence type="ECO:0000256" key="5">
    <source>
        <dbReference type="ARBA" id="ARBA00023002"/>
    </source>
</evidence>
<dbReference type="SMART" id="SM00825">
    <property type="entry name" value="PKS_KS"/>
    <property type="match status" value="1"/>
</dbReference>
<dbReference type="InterPro" id="IPR029063">
    <property type="entry name" value="SAM-dependent_MTases_sf"/>
</dbReference>
<dbReference type="PROSITE" id="PS52004">
    <property type="entry name" value="KS3_2"/>
    <property type="match status" value="1"/>
</dbReference>
<dbReference type="InterPro" id="IPR013968">
    <property type="entry name" value="PKS_KR"/>
</dbReference>
<dbReference type="GO" id="GO:0004312">
    <property type="term" value="F:fatty acid synthase activity"/>
    <property type="evidence" value="ECO:0007669"/>
    <property type="project" value="TreeGrafter"/>
</dbReference>
<feature type="domain" description="PKS/mFAS DH" evidence="10">
    <location>
        <begin position="952"/>
        <end position="1270"/>
    </location>
</feature>
<dbReference type="STRING" id="452589.G9NGU6"/>
<dbReference type="Gene3D" id="3.40.50.150">
    <property type="entry name" value="Vaccinia Virus protein VP39"/>
    <property type="match status" value="1"/>
</dbReference>
<dbReference type="InterPro" id="IPR049552">
    <property type="entry name" value="PKS_DH_N"/>
</dbReference>
<dbReference type="InterPro" id="IPR049551">
    <property type="entry name" value="PKS_DH_C"/>
</dbReference>
<feature type="region of interest" description="N-terminal hotdog fold" evidence="7">
    <location>
        <begin position="952"/>
        <end position="1086"/>
    </location>
</feature>
<dbReference type="PROSITE" id="PS50075">
    <property type="entry name" value="CARRIER"/>
    <property type="match status" value="1"/>
</dbReference>
<dbReference type="SUPFAM" id="SSF53335">
    <property type="entry name" value="S-adenosyl-L-methionine-dependent methyltransferases"/>
    <property type="match status" value="1"/>
</dbReference>
<organism evidence="11 12">
    <name type="scientific">Hypocrea atroviridis (strain ATCC 20476 / IMI 206040)</name>
    <name type="common">Trichoderma atroviride</name>
    <dbReference type="NCBI Taxonomy" id="452589"/>
    <lineage>
        <taxon>Eukaryota</taxon>
        <taxon>Fungi</taxon>
        <taxon>Dikarya</taxon>
        <taxon>Ascomycota</taxon>
        <taxon>Pezizomycotina</taxon>
        <taxon>Sordariomycetes</taxon>
        <taxon>Hypocreomycetidae</taxon>
        <taxon>Hypocreales</taxon>
        <taxon>Hypocreaceae</taxon>
        <taxon>Trichoderma</taxon>
    </lineage>
</organism>
<evidence type="ECO:0000259" key="8">
    <source>
        <dbReference type="PROSITE" id="PS50075"/>
    </source>
</evidence>
<dbReference type="Gene3D" id="3.40.366.10">
    <property type="entry name" value="Malonyl-Coenzyme A Acyl Carrier Protein, domain 2"/>
    <property type="match status" value="1"/>
</dbReference>
<dbReference type="GO" id="GO:0044550">
    <property type="term" value="P:secondary metabolite biosynthetic process"/>
    <property type="evidence" value="ECO:0007669"/>
    <property type="project" value="UniProtKB-ARBA"/>
</dbReference>
<dbReference type="InterPro" id="IPR016036">
    <property type="entry name" value="Malonyl_transacylase_ACP-bd"/>
</dbReference>
<dbReference type="InterPro" id="IPR057326">
    <property type="entry name" value="KR_dom"/>
</dbReference>
<dbReference type="SMART" id="SM00823">
    <property type="entry name" value="PKS_PP"/>
    <property type="match status" value="1"/>
</dbReference>
<dbReference type="GO" id="GO:0016491">
    <property type="term" value="F:oxidoreductase activity"/>
    <property type="evidence" value="ECO:0007669"/>
    <property type="project" value="UniProtKB-KW"/>
</dbReference>
<dbReference type="InterPro" id="IPR042104">
    <property type="entry name" value="PKS_dehydratase_sf"/>
</dbReference>
<keyword evidence="2" id="KW-0597">Phosphoprotein</keyword>
<dbReference type="Pfam" id="PF13602">
    <property type="entry name" value="ADH_zinc_N_2"/>
    <property type="match status" value="1"/>
</dbReference>
<dbReference type="Pfam" id="PF21089">
    <property type="entry name" value="PKS_DH_N"/>
    <property type="match status" value="1"/>
</dbReference>
<evidence type="ECO:0000256" key="3">
    <source>
        <dbReference type="ARBA" id="ARBA00022603"/>
    </source>
</evidence>
<dbReference type="InterPro" id="IPR032821">
    <property type="entry name" value="PKS_assoc"/>
</dbReference>
<dbReference type="SUPFAM" id="SSF53901">
    <property type="entry name" value="Thiolase-like"/>
    <property type="match status" value="1"/>
</dbReference>
<accession>G9NGU6</accession>
<dbReference type="SUPFAM" id="SSF53474">
    <property type="entry name" value="alpha/beta-Hydrolases"/>
    <property type="match status" value="1"/>
</dbReference>
<evidence type="ECO:0000259" key="9">
    <source>
        <dbReference type="PROSITE" id="PS52004"/>
    </source>
</evidence>
<dbReference type="Pfam" id="PF00109">
    <property type="entry name" value="ketoacyl-synt"/>
    <property type="match status" value="1"/>
</dbReference>
<dbReference type="SUPFAM" id="SSF47336">
    <property type="entry name" value="ACP-like"/>
    <property type="match status" value="1"/>
</dbReference>
<dbReference type="OMA" id="SQPICSV"/>
<dbReference type="InterPro" id="IPR036736">
    <property type="entry name" value="ACP-like_sf"/>
</dbReference>
<dbReference type="InterPro" id="IPR014030">
    <property type="entry name" value="Ketoacyl_synth_N"/>
</dbReference>
<evidence type="ECO:0000313" key="12">
    <source>
        <dbReference type="Proteomes" id="UP000005426"/>
    </source>
</evidence>
<dbReference type="SUPFAM" id="SSF51735">
    <property type="entry name" value="NAD(P)-binding Rossmann-fold domains"/>
    <property type="match status" value="2"/>
</dbReference>
<dbReference type="InterPro" id="IPR011032">
    <property type="entry name" value="GroES-like_sf"/>
</dbReference>
<dbReference type="Gene3D" id="3.40.50.720">
    <property type="entry name" value="NAD(P)-binding Rossmann-like Domain"/>
    <property type="match status" value="3"/>
</dbReference>
<dbReference type="InterPro" id="IPR014031">
    <property type="entry name" value="Ketoacyl_synth_C"/>
</dbReference>
<dbReference type="GO" id="GO:0006633">
    <property type="term" value="P:fatty acid biosynthetic process"/>
    <property type="evidence" value="ECO:0007669"/>
    <property type="project" value="TreeGrafter"/>
</dbReference>
<dbReference type="InterPro" id="IPR050091">
    <property type="entry name" value="PKS_NRPS_Biosynth_Enz"/>
</dbReference>
<feature type="domain" description="Ketosynthase family 3 (KS3)" evidence="9">
    <location>
        <begin position="20"/>
        <end position="443"/>
    </location>
</feature>
<dbReference type="Pfam" id="PF14765">
    <property type="entry name" value="PS-DH"/>
    <property type="match status" value="1"/>
</dbReference>
<evidence type="ECO:0000256" key="7">
    <source>
        <dbReference type="PROSITE-ProRule" id="PRU01363"/>
    </source>
</evidence>
<keyword evidence="4" id="KW-0808">Transferase</keyword>
<evidence type="ECO:0000313" key="11">
    <source>
        <dbReference type="EMBL" id="EHK49845.1"/>
    </source>
</evidence>
<dbReference type="GO" id="GO:0032259">
    <property type="term" value="P:methylation"/>
    <property type="evidence" value="ECO:0007669"/>
    <property type="project" value="UniProtKB-KW"/>
</dbReference>
<dbReference type="SUPFAM" id="SSF52151">
    <property type="entry name" value="FabD/lysophospholipase-like"/>
    <property type="match status" value="1"/>
</dbReference>
<keyword evidence="3" id="KW-0489">Methyltransferase</keyword>
<dbReference type="SMART" id="SM00827">
    <property type="entry name" value="PKS_AT"/>
    <property type="match status" value="1"/>
</dbReference>
<dbReference type="CDD" id="cd05195">
    <property type="entry name" value="enoyl_red"/>
    <property type="match status" value="1"/>
</dbReference>
<evidence type="ECO:0000256" key="2">
    <source>
        <dbReference type="ARBA" id="ARBA00022553"/>
    </source>
</evidence>
<dbReference type="InterPro" id="IPR016035">
    <property type="entry name" value="Acyl_Trfase/lysoPLipase"/>
</dbReference>
<dbReference type="Pfam" id="PF16197">
    <property type="entry name" value="KAsynt_C_assoc"/>
    <property type="match status" value="1"/>
</dbReference>
<dbReference type="InterPro" id="IPR020841">
    <property type="entry name" value="PKS_Beta-ketoAc_synthase_dom"/>
</dbReference>
<dbReference type="PANTHER" id="PTHR43775:SF29">
    <property type="entry name" value="ASPERFURANONE POLYKETIDE SYNTHASE AFOG-RELATED"/>
    <property type="match status" value="1"/>
</dbReference>
<feature type="region of interest" description="C-terminal hotdog fold" evidence="7">
    <location>
        <begin position="1114"/>
        <end position="1270"/>
    </location>
</feature>
<comment type="caution">
    <text evidence="11">The sequence shown here is derived from an EMBL/GenBank/DDBJ whole genome shotgun (WGS) entry which is preliminary data.</text>
</comment>
<dbReference type="SUPFAM" id="SSF50129">
    <property type="entry name" value="GroES-like"/>
    <property type="match status" value="1"/>
</dbReference>
<proteinExistence type="predicted"/>
<evidence type="ECO:0000256" key="4">
    <source>
        <dbReference type="ARBA" id="ARBA00022679"/>
    </source>
</evidence>
<dbReference type="Gene3D" id="3.90.180.10">
    <property type="entry name" value="Medium-chain alcohol dehydrogenases, catalytic domain"/>
    <property type="match status" value="1"/>
</dbReference>